<organism evidence="1 2">
    <name type="scientific">Ameca splendens</name>
    <dbReference type="NCBI Taxonomy" id="208324"/>
    <lineage>
        <taxon>Eukaryota</taxon>
        <taxon>Metazoa</taxon>
        <taxon>Chordata</taxon>
        <taxon>Craniata</taxon>
        <taxon>Vertebrata</taxon>
        <taxon>Euteleostomi</taxon>
        <taxon>Actinopterygii</taxon>
        <taxon>Neopterygii</taxon>
        <taxon>Teleostei</taxon>
        <taxon>Neoteleostei</taxon>
        <taxon>Acanthomorphata</taxon>
        <taxon>Ovalentaria</taxon>
        <taxon>Atherinomorphae</taxon>
        <taxon>Cyprinodontiformes</taxon>
        <taxon>Goodeidae</taxon>
        <taxon>Ameca</taxon>
    </lineage>
</organism>
<protein>
    <submittedName>
        <fullName evidence="1">Uncharacterized protein</fullName>
    </submittedName>
</protein>
<evidence type="ECO:0000313" key="1">
    <source>
        <dbReference type="EMBL" id="MEQ2300496.1"/>
    </source>
</evidence>
<sequence length="99" mass="10844">MAAGARCHTNTFSLRVKERSSLRHLNIYTGNSACLTSSLETVFLSGRDSKRSTCSCRKTALTGEALAVTPRQLKQKLKRKQDFQSEAGFNACQHAGPVL</sequence>
<evidence type="ECO:0000313" key="2">
    <source>
        <dbReference type="Proteomes" id="UP001469553"/>
    </source>
</evidence>
<gene>
    <name evidence="1" type="ORF">AMECASPLE_026159</name>
</gene>
<dbReference type="EMBL" id="JAHRIP010049670">
    <property type="protein sequence ID" value="MEQ2300496.1"/>
    <property type="molecule type" value="Genomic_DNA"/>
</dbReference>
<accession>A0ABV0Z4F8</accession>
<comment type="caution">
    <text evidence="1">The sequence shown here is derived from an EMBL/GenBank/DDBJ whole genome shotgun (WGS) entry which is preliminary data.</text>
</comment>
<name>A0ABV0Z4F8_9TELE</name>
<reference evidence="1 2" key="1">
    <citation type="submission" date="2021-06" db="EMBL/GenBank/DDBJ databases">
        <authorList>
            <person name="Palmer J.M."/>
        </authorList>
    </citation>
    <scope>NUCLEOTIDE SEQUENCE [LARGE SCALE GENOMIC DNA]</scope>
    <source>
        <strain evidence="1 2">AS_MEX2019</strain>
        <tissue evidence="1">Muscle</tissue>
    </source>
</reference>
<proteinExistence type="predicted"/>
<keyword evidence="2" id="KW-1185">Reference proteome</keyword>
<dbReference type="Proteomes" id="UP001469553">
    <property type="component" value="Unassembled WGS sequence"/>
</dbReference>